<dbReference type="InterPro" id="IPR001228">
    <property type="entry name" value="IspD"/>
</dbReference>
<accession>A0A2S6FY78</accession>
<evidence type="ECO:0000313" key="8">
    <source>
        <dbReference type="EMBL" id="PPK48506.1"/>
    </source>
</evidence>
<feature type="site" description="Transition state stabilizer" evidence="7">
    <location>
        <position position="16"/>
    </location>
</feature>
<dbReference type="PROSITE" id="PS01295">
    <property type="entry name" value="ISPD"/>
    <property type="match status" value="1"/>
</dbReference>
<dbReference type="UniPathway" id="UPA00056">
    <property type="reaction ID" value="UER00093"/>
</dbReference>
<comment type="pathway">
    <text evidence="2 7">Isoprenoid biosynthesis; isopentenyl diphosphate biosynthesis via DXP pathway; isopentenyl diphosphate from 1-deoxy-D-xylulose 5-phosphate: step 2/6.</text>
</comment>
<dbReference type="STRING" id="37659.GCA_000703125_00737"/>
<comment type="catalytic activity">
    <reaction evidence="1 7">
        <text>2-C-methyl-D-erythritol 4-phosphate + CTP + H(+) = 4-CDP-2-C-methyl-D-erythritol + diphosphate</text>
        <dbReference type="Rhea" id="RHEA:13429"/>
        <dbReference type="ChEBI" id="CHEBI:15378"/>
        <dbReference type="ChEBI" id="CHEBI:33019"/>
        <dbReference type="ChEBI" id="CHEBI:37563"/>
        <dbReference type="ChEBI" id="CHEBI:57823"/>
        <dbReference type="ChEBI" id="CHEBI:58262"/>
        <dbReference type="EC" id="2.7.7.60"/>
    </reaction>
</comment>
<dbReference type="GO" id="GO:0050518">
    <property type="term" value="F:2-C-methyl-D-erythritol 4-phosphate cytidylyltransferase activity"/>
    <property type="evidence" value="ECO:0007669"/>
    <property type="project" value="UniProtKB-UniRule"/>
</dbReference>
<dbReference type="InterPro" id="IPR018294">
    <property type="entry name" value="ISPD_synthase_CS"/>
</dbReference>
<evidence type="ECO:0000256" key="4">
    <source>
        <dbReference type="ARBA" id="ARBA00022679"/>
    </source>
</evidence>
<dbReference type="AlphaFoldDB" id="A0A2S6FY78"/>
<comment type="similarity">
    <text evidence="3 7">Belongs to the IspD/TarI cytidylyltransferase family. IspD subfamily.</text>
</comment>
<evidence type="ECO:0000256" key="1">
    <source>
        <dbReference type="ARBA" id="ARBA00001282"/>
    </source>
</evidence>
<protein>
    <recommendedName>
        <fullName evidence="7">2-C-methyl-D-erythritol 4-phosphate cytidylyltransferase</fullName>
        <ecNumber evidence="7">2.7.7.60</ecNumber>
    </recommendedName>
    <alternativeName>
        <fullName evidence="7">4-diphosphocytidyl-2C-methyl-D-erythritol synthase</fullName>
    </alternativeName>
    <alternativeName>
        <fullName evidence="7">MEP cytidylyltransferase</fullName>
        <shortName evidence="7">MCT</shortName>
    </alternativeName>
</protein>
<dbReference type="SUPFAM" id="SSF53448">
    <property type="entry name" value="Nucleotide-diphospho-sugar transferases"/>
    <property type="match status" value="1"/>
</dbReference>
<keyword evidence="5 7" id="KW-0548">Nucleotidyltransferase</keyword>
<dbReference type="EC" id="2.7.7.60" evidence="7"/>
<evidence type="ECO:0000313" key="9">
    <source>
        <dbReference type="Proteomes" id="UP000239863"/>
    </source>
</evidence>
<feature type="site" description="Transition state stabilizer" evidence="7">
    <location>
        <position position="23"/>
    </location>
</feature>
<dbReference type="EMBL" id="PTIS01000006">
    <property type="protein sequence ID" value="PPK48506.1"/>
    <property type="molecule type" value="Genomic_DNA"/>
</dbReference>
<dbReference type="CDD" id="cd02516">
    <property type="entry name" value="CDP-ME_synthetase"/>
    <property type="match status" value="1"/>
</dbReference>
<feature type="site" description="Positions MEP for the nucleophilic attack" evidence="7">
    <location>
        <position position="211"/>
    </location>
</feature>
<dbReference type="RefSeq" id="WP_029451441.1">
    <property type="nucleotide sequence ID" value="NZ_PTIS01000006.1"/>
</dbReference>
<proteinExistence type="inferred from homology"/>
<evidence type="ECO:0000256" key="3">
    <source>
        <dbReference type="ARBA" id="ARBA00009789"/>
    </source>
</evidence>
<dbReference type="OrthoDB" id="9806837at2"/>
<dbReference type="InterPro" id="IPR050088">
    <property type="entry name" value="IspD/TarI_cytidylyltransf_bact"/>
</dbReference>
<sequence length="228" mass="25786">MGKVNALIVAGGKGKRMNSDKSKQFLNIHGKPLIHRTLEKFSMCCDIDEIYLVLPEDEVTYFEENILKKYKFDKPIIIVKGGKERQDSVYNGLISMEDCEVVLIHDGARPLVSDDIIKDGIRYAYLYGGAAPGVKVKDTIKVIDESGFSKATLNRKELVAIQTPQCFKYSIILEGHNYIRKNKILVTDDTAALELIGHKVFIYEGSYENIKITTKEDLRIAELIINRV</sequence>
<evidence type="ECO:0000256" key="6">
    <source>
        <dbReference type="ARBA" id="ARBA00023229"/>
    </source>
</evidence>
<feature type="site" description="Positions MEP for the nucleophilic attack" evidence="7">
    <location>
        <position position="155"/>
    </location>
</feature>
<comment type="caution">
    <text evidence="8">The sequence shown here is derived from an EMBL/GenBank/DDBJ whole genome shotgun (WGS) entry which is preliminary data.</text>
</comment>
<comment type="function">
    <text evidence="7">Catalyzes the formation of 4-diphosphocytidyl-2-C-methyl-D-erythritol from CTP and 2-C-methyl-D-erythritol 4-phosphate (MEP).</text>
</comment>
<evidence type="ECO:0000256" key="5">
    <source>
        <dbReference type="ARBA" id="ARBA00022695"/>
    </source>
</evidence>
<dbReference type="HAMAP" id="MF_00108">
    <property type="entry name" value="IspD"/>
    <property type="match status" value="1"/>
</dbReference>
<dbReference type="InterPro" id="IPR029044">
    <property type="entry name" value="Nucleotide-diphossugar_trans"/>
</dbReference>
<keyword evidence="6 7" id="KW-0414">Isoprene biosynthesis</keyword>
<dbReference type="GO" id="GO:0019288">
    <property type="term" value="P:isopentenyl diphosphate biosynthetic process, methylerythritol 4-phosphate pathway"/>
    <property type="evidence" value="ECO:0007669"/>
    <property type="project" value="UniProtKB-UniRule"/>
</dbReference>
<keyword evidence="4 7" id="KW-0808">Transferase</keyword>
<dbReference type="NCBIfam" id="TIGR00453">
    <property type="entry name" value="ispD"/>
    <property type="match status" value="1"/>
</dbReference>
<dbReference type="GeneID" id="75089672"/>
<dbReference type="Proteomes" id="UP000239863">
    <property type="component" value="Unassembled WGS sequence"/>
</dbReference>
<name>A0A2S6FY78_9CLOT</name>
<reference evidence="8 9" key="1">
    <citation type="submission" date="2018-02" db="EMBL/GenBank/DDBJ databases">
        <title>Genomic Encyclopedia of Archaeal and Bacterial Type Strains, Phase II (KMG-II): from individual species to whole genera.</title>
        <authorList>
            <person name="Goeker M."/>
        </authorList>
    </citation>
    <scope>NUCLEOTIDE SEQUENCE [LARGE SCALE GENOMIC DNA]</scope>
    <source>
        <strain evidence="8 9">DSM 15099</strain>
    </source>
</reference>
<dbReference type="PANTHER" id="PTHR32125:SF4">
    <property type="entry name" value="2-C-METHYL-D-ERYTHRITOL 4-PHOSPHATE CYTIDYLYLTRANSFERASE, CHLOROPLASTIC"/>
    <property type="match status" value="1"/>
</dbReference>
<dbReference type="InterPro" id="IPR034683">
    <property type="entry name" value="IspD/TarI"/>
</dbReference>
<gene>
    <name evidence="7" type="primary">ispD</name>
    <name evidence="8" type="ORF">BD821_10626</name>
</gene>
<dbReference type="Pfam" id="PF01128">
    <property type="entry name" value="IspD"/>
    <property type="match status" value="1"/>
</dbReference>
<dbReference type="FunFam" id="3.90.550.10:FF:000003">
    <property type="entry name" value="2-C-methyl-D-erythritol 4-phosphate cytidylyltransferase"/>
    <property type="match status" value="1"/>
</dbReference>
<evidence type="ECO:0000256" key="2">
    <source>
        <dbReference type="ARBA" id="ARBA00004787"/>
    </source>
</evidence>
<evidence type="ECO:0000256" key="7">
    <source>
        <dbReference type="HAMAP-Rule" id="MF_00108"/>
    </source>
</evidence>
<dbReference type="PANTHER" id="PTHR32125">
    <property type="entry name" value="2-C-METHYL-D-ERYTHRITOL 4-PHOSPHATE CYTIDYLYLTRANSFERASE, CHLOROPLASTIC"/>
    <property type="match status" value="1"/>
</dbReference>
<dbReference type="Gene3D" id="3.90.550.10">
    <property type="entry name" value="Spore Coat Polysaccharide Biosynthesis Protein SpsA, Chain A"/>
    <property type="match status" value="1"/>
</dbReference>
<organism evidence="8 9">
    <name type="scientific">Clostridium algidicarnis DSM 15099</name>
    <dbReference type="NCBI Taxonomy" id="1121295"/>
    <lineage>
        <taxon>Bacteria</taxon>
        <taxon>Bacillati</taxon>
        <taxon>Bacillota</taxon>
        <taxon>Clostridia</taxon>
        <taxon>Eubacteriales</taxon>
        <taxon>Clostridiaceae</taxon>
        <taxon>Clostridium</taxon>
    </lineage>
</organism>